<keyword evidence="13 20" id="KW-0408">Iron</keyword>
<keyword evidence="10 20" id="KW-0863">Zinc-finger</keyword>
<proteinExistence type="inferred from homology"/>
<keyword evidence="4 20" id="KW-0004">4Fe-4S</keyword>
<dbReference type="InterPro" id="IPR036397">
    <property type="entry name" value="RNaseH_sf"/>
</dbReference>
<evidence type="ECO:0000256" key="16">
    <source>
        <dbReference type="ARBA" id="ARBA00023204"/>
    </source>
</evidence>
<dbReference type="Gene3D" id="3.90.1600.10">
    <property type="entry name" value="Palm domain of DNA polymerase"/>
    <property type="match status" value="1"/>
</dbReference>
<keyword evidence="8 20" id="KW-0479">Metal-binding</keyword>
<keyword evidence="5 20" id="KW-0808">Transferase</keyword>
<dbReference type="SUPFAM" id="SSF53098">
    <property type="entry name" value="Ribonuclease H-like"/>
    <property type="match status" value="1"/>
</dbReference>
<feature type="compositionally biased region" description="Basic and acidic residues" evidence="21">
    <location>
        <begin position="375"/>
        <end position="386"/>
    </location>
</feature>
<evidence type="ECO:0000256" key="1">
    <source>
        <dbReference type="ARBA" id="ARBA00001966"/>
    </source>
</evidence>
<dbReference type="FunFam" id="1.10.132.60:FF:000007">
    <property type="entry name" value="DNA polymerase"/>
    <property type="match status" value="1"/>
</dbReference>
<comment type="similarity">
    <text evidence="3 20">Belongs to the DNA polymerase type-B family.</text>
</comment>
<evidence type="ECO:0000313" key="28">
    <source>
        <dbReference type="Proteomes" id="UP000242525"/>
    </source>
</evidence>
<dbReference type="Gene3D" id="1.10.287.690">
    <property type="entry name" value="Helix hairpin bin"/>
    <property type="match status" value="1"/>
</dbReference>
<evidence type="ECO:0000256" key="14">
    <source>
        <dbReference type="ARBA" id="ARBA00023014"/>
    </source>
</evidence>
<name>A0A0J9X563_GEOCN</name>
<dbReference type="GO" id="GO:0000166">
    <property type="term" value="F:nucleotide binding"/>
    <property type="evidence" value="ECO:0007669"/>
    <property type="project" value="InterPro"/>
</dbReference>
<dbReference type="InterPro" id="IPR006172">
    <property type="entry name" value="DNA-dir_DNA_pol_B"/>
</dbReference>
<dbReference type="GO" id="GO:0008270">
    <property type="term" value="F:zinc ion binding"/>
    <property type="evidence" value="ECO:0007669"/>
    <property type="project" value="UniProtKB-KW"/>
</dbReference>
<dbReference type="GO" id="GO:0016035">
    <property type="term" value="C:zeta DNA polymerase complex"/>
    <property type="evidence" value="ECO:0007669"/>
    <property type="project" value="InterPro"/>
</dbReference>
<reference evidence="27" key="1">
    <citation type="submission" date="2014-03" db="EMBL/GenBank/DDBJ databases">
        <authorList>
            <person name="Casaregola S."/>
        </authorList>
    </citation>
    <scope>NUCLEOTIDE SEQUENCE [LARGE SCALE GENOMIC DNA]</scope>
    <source>
        <strain evidence="27">CLIB 918</strain>
    </source>
</reference>
<evidence type="ECO:0000256" key="10">
    <source>
        <dbReference type="ARBA" id="ARBA00022771"/>
    </source>
</evidence>
<dbReference type="CDD" id="cd05534">
    <property type="entry name" value="POLBc_zeta"/>
    <property type="match status" value="1"/>
</dbReference>
<dbReference type="PRINTS" id="PR00106">
    <property type="entry name" value="DNAPOLB"/>
</dbReference>
<dbReference type="InterPro" id="IPR030559">
    <property type="entry name" value="PolZ_Rev3"/>
</dbReference>
<feature type="domain" description="C4-type zinc-finger of DNA polymerase delta" evidence="24">
    <location>
        <begin position="1464"/>
        <end position="1548"/>
    </location>
</feature>
<dbReference type="FunFam" id="3.30.420.10:FF:000024">
    <property type="entry name" value="DNA polymerase zeta catalytic subunit"/>
    <property type="match status" value="1"/>
</dbReference>
<dbReference type="InterPro" id="IPR042087">
    <property type="entry name" value="DNA_pol_B_thumb"/>
</dbReference>
<dbReference type="GO" id="GO:0006260">
    <property type="term" value="P:DNA replication"/>
    <property type="evidence" value="ECO:0007669"/>
    <property type="project" value="UniProtKB-KW"/>
</dbReference>
<dbReference type="InterPro" id="IPR043502">
    <property type="entry name" value="DNA/RNA_pol_sf"/>
</dbReference>
<dbReference type="GO" id="GO:0042276">
    <property type="term" value="P:error-prone translesion synthesis"/>
    <property type="evidence" value="ECO:0007669"/>
    <property type="project" value="TreeGrafter"/>
</dbReference>
<keyword evidence="16" id="KW-0234">DNA repair</keyword>
<evidence type="ECO:0000256" key="19">
    <source>
        <dbReference type="ARBA" id="ARBA00066055"/>
    </source>
</evidence>
<feature type="domain" description="DNA polymerase zeta catalytic subunit N-terminal" evidence="26">
    <location>
        <begin position="13"/>
        <end position="65"/>
    </location>
</feature>
<comment type="catalytic activity">
    <reaction evidence="18 20">
        <text>DNA(n) + a 2'-deoxyribonucleoside 5'-triphosphate = DNA(n+1) + diphosphate</text>
        <dbReference type="Rhea" id="RHEA:22508"/>
        <dbReference type="Rhea" id="RHEA-COMP:17339"/>
        <dbReference type="Rhea" id="RHEA-COMP:17340"/>
        <dbReference type="ChEBI" id="CHEBI:33019"/>
        <dbReference type="ChEBI" id="CHEBI:61560"/>
        <dbReference type="ChEBI" id="CHEBI:173112"/>
        <dbReference type="EC" id="2.7.7.7"/>
    </reaction>
</comment>
<dbReference type="PANTHER" id="PTHR45812">
    <property type="entry name" value="DNA POLYMERASE ZETA CATALYTIC SUBUNIT"/>
    <property type="match status" value="1"/>
</dbReference>
<dbReference type="Gene3D" id="3.30.342.10">
    <property type="entry name" value="DNA Polymerase, chain B, domain 1"/>
    <property type="match status" value="1"/>
</dbReference>
<dbReference type="Gene3D" id="3.30.420.10">
    <property type="entry name" value="Ribonuclease H-like superfamily/Ribonuclease H"/>
    <property type="match status" value="1"/>
</dbReference>
<dbReference type="GO" id="GO:0051539">
    <property type="term" value="F:4 iron, 4 sulfur cluster binding"/>
    <property type="evidence" value="ECO:0007669"/>
    <property type="project" value="UniProtKB-KW"/>
</dbReference>
<dbReference type="STRING" id="1173061.A0A0J9X563"/>
<feature type="domain" description="DNA-directed DNA polymerase family B multifunctional" evidence="22">
    <location>
        <begin position="976"/>
        <end position="1421"/>
    </location>
</feature>
<feature type="compositionally biased region" description="Polar residues" evidence="21">
    <location>
        <begin position="397"/>
        <end position="411"/>
    </location>
</feature>
<dbReference type="InterPro" id="IPR006134">
    <property type="entry name" value="DNA-dir_DNA_pol_B_multi_dom"/>
</dbReference>
<evidence type="ECO:0000256" key="4">
    <source>
        <dbReference type="ARBA" id="ARBA00022485"/>
    </source>
</evidence>
<comment type="subcellular location">
    <subcellularLocation>
        <location evidence="2 20">Nucleus</location>
    </subcellularLocation>
</comment>
<evidence type="ECO:0000256" key="17">
    <source>
        <dbReference type="ARBA" id="ARBA00023242"/>
    </source>
</evidence>
<dbReference type="InterPro" id="IPR056447">
    <property type="entry name" value="REV3_N"/>
</dbReference>
<evidence type="ECO:0000259" key="22">
    <source>
        <dbReference type="Pfam" id="PF00136"/>
    </source>
</evidence>
<dbReference type="InterPro" id="IPR012337">
    <property type="entry name" value="RNaseH-like_sf"/>
</dbReference>
<keyword evidence="7 20" id="KW-0235">DNA replication</keyword>
<evidence type="ECO:0000259" key="23">
    <source>
        <dbReference type="Pfam" id="PF03104"/>
    </source>
</evidence>
<keyword evidence="9" id="KW-0227">DNA damage</keyword>
<evidence type="ECO:0000256" key="9">
    <source>
        <dbReference type="ARBA" id="ARBA00022763"/>
    </source>
</evidence>
<keyword evidence="12 20" id="KW-0239">DNA-directed DNA polymerase</keyword>
<keyword evidence="6 20" id="KW-0548">Nucleotidyltransferase</keyword>
<dbReference type="Pfam" id="PF03104">
    <property type="entry name" value="DNA_pol_B_exo1"/>
    <property type="match status" value="1"/>
</dbReference>
<dbReference type="Pfam" id="PF14260">
    <property type="entry name" value="zf-C4pol"/>
    <property type="match status" value="1"/>
</dbReference>
<feature type="compositionally biased region" description="Basic and acidic residues" evidence="21">
    <location>
        <begin position="454"/>
        <end position="465"/>
    </location>
</feature>
<evidence type="ECO:0000256" key="6">
    <source>
        <dbReference type="ARBA" id="ARBA00022695"/>
    </source>
</evidence>
<dbReference type="InterPro" id="IPR023211">
    <property type="entry name" value="DNA_pol_palm_dom_sf"/>
</dbReference>
<evidence type="ECO:0000256" key="15">
    <source>
        <dbReference type="ARBA" id="ARBA00023125"/>
    </source>
</evidence>
<gene>
    <name evidence="27" type="ORF">BN980_GECA02s02595g</name>
</gene>
<feature type="region of interest" description="Disordered" evidence="21">
    <location>
        <begin position="375"/>
        <end position="411"/>
    </location>
</feature>
<dbReference type="PANTHER" id="PTHR45812:SF1">
    <property type="entry name" value="DNA POLYMERASE ZETA CATALYTIC SUBUNIT"/>
    <property type="match status" value="1"/>
</dbReference>
<dbReference type="CDD" id="cd05778">
    <property type="entry name" value="DNA_polB_zeta_exo"/>
    <property type="match status" value="1"/>
</dbReference>
<dbReference type="GO" id="GO:0000724">
    <property type="term" value="P:double-strand break repair via homologous recombination"/>
    <property type="evidence" value="ECO:0007669"/>
    <property type="project" value="TreeGrafter"/>
</dbReference>
<sequence length="1572" mass="180483">MEYDKTFDDDGVFHVQVNNIDTYQSFPTTLDRAFNPSTGQKFLNLPIIRLYSSTPTGRNVLIHVHGVYPYFYIEYKGDINNVKKYIATLTKAINLTMNQAYRRDPENPRNIFVANIVLCKGVLFYGYSVGWSYFLKIYLLSPFYLTKCADLLLRGSVLDTPIQPYESHIPYLLQFFTDFNVTGCGEISLSKVLFRNPVPNDSDFSWVTDSTILDSQRFPRTSHSEIEIDIDAGAIMNRNLLQEKQVHHELNETWADSVDKWIPTLSGLWNDESRRRHYEGFASFQPPVELTQRVVKGMPWRRLDELKHALSRVMNENSKTDIHYETFVAEHVNNKIDDGIPTVFETVGCMFKPFVEIEVRSKMFDLKLNKSEIAHASPSEEDKPNDSEEIEPDETISEFNQEPEASTGKSLSDNKLVKTVSFFDDIDFKDIDFDYLSSTTSSDSEGALDPLSQEVEKGEPTTNEEKNEDDDFFDDGITDSMILDELSLQKSILSVMKSNSVTEELIMSQNETSIKRTLSQESNYNQPSTKLSKNDTGLSSSQSNFVTFSQDIVSSEVIKQKEQIISISNIFPPKEGYRLLGPKSLPPRAAEVINSLESYGLPRKEPPQPFYSNPVDVPARPVVFAGLEFRLKSNRIQDLPLFNFDYDFTGITHMLLLHPPTIKGRQLRYTPETPPPSFKEVADWCKKRNVADQPVKKTIEFSQIAGATPKSKYNYKYATQRQLTSKKTEGLKYLSVMDLEVHINTRGDLHPNPNEDEIAGIFWAFQTAYSDEWNDEEALKCGAIFVCNDPDEKRKLQTACKFDTEICSNELDLINALVDVVRMYDPDILAGYEVNSSSWGYAIERSKKKYDYNLSEMLARIQITSKNTTGENKWALTHTSALTVTGRHVFNIWRILRNEVNLLNYSLENVVYHTIHHRIPLYKHKTLTRWFKSVSATECSYAIKYHFDRVFYTIKIINTQELISRTCEQARIVGIDFYSVFYRGSQYKVEAIMSRLTKCENYVMVSPSRKQVGEQNALECLPLVMEPETRFYTSPVVVLDFQSLYPSIMIAYNYCYSTCLGRINKWRGRNKLGFIDLDLPEGLLKLLETDINIAPNGMIYVKSSRRKSLLAKMLSEILDTRVMVKDGMKHNKDNASFQKLMNNRQLALKLIANVTYGYTSASYSGRMPCVEIADSIVQSARETLESAIELIKTAKEWGAEVVYGDTDSLFIHFPGKTKDQAFDIGQEIAKTVTNMNPEPVKLKFEKVYYPCILQTKKRYVGYMYESKTQKIPVFDAKGMETIRRDGTPAQQKMEEKSLRLLFDTCDLSQIKEYFEEQWMKIMTGKVSIQDFCFAKEVKLGTYKGLGPPGAKVAIEKIKEDEYGGPQYRERVPYVVIAGMPNDRLIDRCVSPEVLINNPGINLDSEYYITKNLIPPLERIFKLLGANIRQWYDEMPKVVKFHQPSHQIKGQHGYNLRNYLKDSSCQVCRKTHNQQQKQGNKIVLDEDGTAICTDCIKNPFQVVYTLMQRFRSHEKRVSELNRICQNCAGINPSTTVECISGDCPIYYSRKRASIFYENSCNTDMKLVEKINEW</sequence>
<feature type="domain" description="DNA polymerase delta/zeta catalytic subunit N-terminal" evidence="25">
    <location>
        <begin position="66"/>
        <end position="145"/>
    </location>
</feature>
<evidence type="ECO:0000256" key="8">
    <source>
        <dbReference type="ARBA" id="ARBA00022723"/>
    </source>
</evidence>
<keyword evidence="15 20" id="KW-0238">DNA-binding</keyword>
<dbReference type="SUPFAM" id="SSF56672">
    <property type="entry name" value="DNA/RNA polymerases"/>
    <property type="match status" value="1"/>
</dbReference>
<dbReference type="InterPro" id="IPR056435">
    <property type="entry name" value="DPOD/Z_N"/>
</dbReference>
<dbReference type="InterPro" id="IPR006133">
    <property type="entry name" value="DNA-dir_DNA_pol_B_exonuc"/>
</dbReference>
<evidence type="ECO:0000256" key="11">
    <source>
        <dbReference type="ARBA" id="ARBA00022833"/>
    </source>
</evidence>
<evidence type="ECO:0000259" key="26">
    <source>
        <dbReference type="Pfam" id="PF24065"/>
    </source>
</evidence>
<keyword evidence="17 20" id="KW-0539">Nucleus</keyword>
<dbReference type="Pfam" id="PF24065">
    <property type="entry name" value="REV3_N"/>
    <property type="match status" value="1"/>
</dbReference>
<dbReference type="Pfam" id="PF24055">
    <property type="entry name" value="POL3_N"/>
    <property type="match status" value="1"/>
</dbReference>
<dbReference type="Proteomes" id="UP000242525">
    <property type="component" value="Unassembled WGS sequence"/>
</dbReference>
<evidence type="ECO:0000256" key="13">
    <source>
        <dbReference type="ARBA" id="ARBA00023004"/>
    </source>
</evidence>
<evidence type="ECO:0000256" key="20">
    <source>
        <dbReference type="RuleBase" id="RU000442"/>
    </source>
</evidence>
<accession>A0A0J9X563</accession>
<evidence type="ECO:0000313" key="27">
    <source>
        <dbReference type="EMBL" id="CDO51892.1"/>
    </source>
</evidence>
<evidence type="ECO:0000256" key="3">
    <source>
        <dbReference type="ARBA" id="ARBA00005755"/>
    </source>
</evidence>
<dbReference type="GO" id="GO:0005634">
    <property type="term" value="C:nucleus"/>
    <property type="evidence" value="ECO:0007669"/>
    <property type="project" value="UniProtKB-SubCell"/>
</dbReference>
<dbReference type="GO" id="GO:0003887">
    <property type="term" value="F:DNA-directed DNA polymerase activity"/>
    <property type="evidence" value="ECO:0007669"/>
    <property type="project" value="UniProtKB-KW"/>
</dbReference>
<evidence type="ECO:0000256" key="21">
    <source>
        <dbReference type="SAM" id="MobiDB-lite"/>
    </source>
</evidence>
<dbReference type="Gene3D" id="1.10.132.60">
    <property type="entry name" value="DNA polymerase family B, C-terminal domain"/>
    <property type="match status" value="1"/>
</dbReference>
<dbReference type="SMART" id="SM00486">
    <property type="entry name" value="POLBc"/>
    <property type="match status" value="1"/>
</dbReference>
<dbReference type="GO" id="GO:0003677">
    <property type="term" value="F:DNA binding"/>
    <property type="evidence" value="ECO:0007669"/>
    <property type="project" value="UniProtKB-KW"/>
</dbReference>
<evidence type="ECO:0000259" key="24">
    <source>
        <dbReference type="Pfam" id="PF14260"/>
    </source>
</evidence>
<organism evidence="27 28">
    <name type="scientific">Geotrichum candidum</name>
    <name type="common">Oospora lactis</name>
    <name type="synonym">Dipodascus geotrichum</name>
    <dbReference type="NCBI Taxonomy" id="1173061"/>
    <lineage>
        <taxon>Eukaryota</taxon>
        <taxon>Fungi</taxon>
        <taxon>Dikarya</taxon>
        <taxon>Ascomycota</taxon>
        <taxon>Saccharomycotina</taxon>
        <taxon>Dipodascomycetes</taxon>
        <taxon>Dipodascales</taxon>
        <taxon>Dipodascaceae</taxon>
        <taxon>Geotrichum</taxon>
    </lineage>
</organism>
<dbReference type="EC" id="2.7.7.7" evidence="20"/>
<dbReference type="InterPro" id="IPR017964">
    <property type="entry name" value="DNA-dir_DNA_pol_B_CS"/>
</dbReference>
<dbReference type="PROSITE" id="PS00116">
    <property type="entry name" value="DNA_POLYMERASE_B"/>
    <property type="match status" value="1"/>
</dbReference>
<evidence type="ECO:0000256" key="5">
    <source>
        <dbReference type="ARBA" id="ARBA00022679"/>
    </source>
</evidence>
<comment type="subunit">
    <text evidence="19">Forms DNA polymerase zeta with REV7.</text>
</comment>
<evidence type="ECO:0000259" key="25">
    <source>
        <dbReference type="Pfam" id="PF24055"/>
    </source>
</evidence>
<protein>
    <recommendedName>
        <fullName evidence="20">DNA polymerase</fullName>
        <ecNumber evidence="20">2.7.7.7</ecNumber>
    </recommendedName>
</protein>
<feature type="domain" description="DNA-directed DNA polymerase family B exonuclease" evidence="23">
    <location>
        <begin position="721"/>
        <end position="910"/>
    </location>
</feature>
<evidence type="ECO:0000256" key="18">
    <source>
        <dbReference type="ARBA" id="ARBA00049244"/>
    </source>
</evidence>
<comment type="cofactor">
    <cofactor evidence="1 20">
        <name>[4Fe-4S] cluster</name>
        <dbReference type="ChEBI" id="CHEBI:49883"/>
    </cofactor>
</comment>
<evidence type="ECO:0000256" key="2">
    <source>
        <dbReference type="ARBA" id="ARBA00004123"/>
    </source>
</evidence>
<evidence type="ECO:0000256" key="7">
    <source>
        <dbReference type="ARBA" id="ARBA00022705"/>
    </source>
</evidence>
<dbReference type="EMBL" id="CCBN010000002">
    <property type="protein sequence ID" value="CDO51892.1"/>
    <property type="molecule type" value="Genomic_DNA"/>
</dbReference>
<dbReference type="FunFam" id="1.10.287.690:FF:000002">
    <property type="entry name" value="DNA polymerase zeta"/>
    <property type="match status" value="1"/>
</dbReference>
<feature type="region of interest" description="Disordered" evidence="21">
    <location>
        <begin position="439"/>
        <end position="473"/>
    </location>
</feature>
<evidence type="ECO:0000256" key="12">
    <source>
        <dbReference type="ARBA" id="ARBA00022932"/>
    </source>
</evidence>
<keyword evidence="28" id="KW-1185">Reference proteome</keyword>
<feature type="region of interest" description="Disordered" evidence="21">
    <location>
        <begin position="517"/>
        <end position="539"/>
    </location>
</feature>
<dbReference type="InterPro" id="IPR025687">
    <property type="entry name" value="Znf-C4pol"/>
</dbReference>
<dbReference type="OrthoDB" id="2414538at2759"/>
<feature type="compositionally biased region" description="Acidic residues" evidence="21">
    <location>
        <begin position="387"/>
        <end position="396"/>
    </location>
</feature>
<keyword evidence="14 20" id="KW-0411">Iron-sulfur</keyword>
<comment type="caution">
    <text evidence="27">The sequence shown here is derived from an EMBL/GenBank/DDBJ whole genome shotgun (WGS) entry which is preliminary data.</text>
</comment>
<dbReference type="Pfam" id="PF00136">
    <property type="entry name" value="DNA_pol_B"/>
    <property type="match status" value="1"/>
</dbReference>
<keyword evidence="11 20" id="KW-0862">Zinc</keyword>